<evidence type="ECO:0000313" key="2">
    <source>
        <dbReference type="EMBL" id="CAH9112562.1"/>
    </source>
</evidence>
<dbReference type="InterPro" id="IPR026960">
    <property type="entry name" value="RVT-Znf"/>
</dbReference>
<evidence type="ECO:0000259" key="1">
    <source>
        <dbReference type="Pfam" id="PF13966"/>
    </source>
</evidence>
<sequence length="124" mass="14615">MITNESSHHINCVSPLLNRIVKIKDGLYTLLGGQSEVINCFNAFHVKGNICSSEVYDILRTRNHNKPWMRWIWKHYIPPKYSFILWLGTWLLVRKFGCWCFGQIGRTLLLAWFLYSCNTCCMKL</sequence>
<proteinExistence type="predicted"/>
<organism evidence="2 3">
    <name type="scientific">Cuscuta epithymum</name>
    <dbReference type="NCBI Taxonomy" id="186058"/>
    <lineage>
        <taxon>Eukaryota</taxon>
        <taxon>Viridiplantae</taxon>
        <taxon>Streptophyta</taxon>
        <taxon>Embryophyta</taxon>
        <taxon>Tracheophyta</taxon>
        <taxon>Spermatophyta</taxon>
        <taxon>Magnoliopsida</taxon>
        <taxon>eudicotyledons</taxon>
        <taxon>Gunneridae</taxon>
        <taxon>Pentapetalae</taxon>
        <taxon>asterids</taxon>
        <taxon>lamiids</taxon>
        <taxon>Solanales</taxon>
        <taxon>Convolvulaceae</taxon>
        <taxon>Cuscuteae</taxon>
        <taxon>Cuscuta</taxon>
        <taxon>Cuscuta subgen. Cuscuta</taxon>
    </lineage>
</organism>
<accession>A0AAV0E393</accession>
<feature type="domain" description="Reverse transcriptase zinc-binding" evidence="1">
    <location>
        <begin position="52"/>
        <end position="88"/>
    </location>
</feature>
<dbReference type="Pfam" id="PF13966">
    <property type="entry name" value="zf-RVT"/>
    <property type="match status" value="1"/>
</dbReference>
<gene>
    <name evidence="2" type="ORF">CEPIT_LOCUS19990</name>
</gene>
<keyword evidence="3" id="KW-1185">Reference proteome</keyword>
<dbReference type="Proteomes" id="UP001152523">
    <property type="component" value="Unassembled WGS sequence"/>
</dbReference>
<protein>
    <recommendedName>
        <fullName evidence="1">Reverse transcriptase zinc-binding domain-containing protein</fullName>
    </recommendedName>
</protein>
<reference evidence="2" key="1">
    <citation type="submission" date="2022-07" db="EMBL/GenBank/DDBJ databases">
        <authorList>
            <person name="Macas J."/>
            <person name="Novak P."/>
            <person name="Neumann P."/>
        </authorList>
    </citation>
    <scope>NUCLEOTIDE SEQUENCE</scope>
</reference>
<comment type="caution">
    <text evidence="2">The sequence shown here is derived from an EMBL/GenBank/DDBJ whole genome shotgun (WGS) entry which is preliminary data.</text>
</comment>
<dbReference type="AlphaFoldDB" id="A0AAV0E393"/>
<evidence type="ECO:0000313" key="3">
    <source>
        <dbReference type="Proteomes" id="UP001152523"/>
    </source>
</evidence>
<name>A0AAV0E393_9ASTE</name>
<dbReference type="EMBL" id="CAMAPF010000198">
    <property type="protein sequence ID" value="CAH9112562.1"/>
    <property type="molecule type" value="Genomic_DNA"/>
</dbReference>